<dbReference type="InterPro" id="IPR051701">
    <property type="entry name" value="Mito_OM_Translocase_MSP1"/>
</dbReference>
<dbReference type="Gene3D" id="1.10.8.60">
    <property type="match status" value="2"/>
</dbReference>
<dbReference type="Pfam" id="PF17862">
    <property type="entry name" value="AAA_lid_3"/>
    <property type="match status" value="1"/>
</dbReference>
<feature type="compositionally biased region" description="Low complexity" evidence="6">
    <location>
        <begin position="308"/>
        <end position="319"/>
    </location>
</feature>
<dbReference type="GO" id="GO:0005741">
    <property type="term" value="C:mitochondrial outer membrane"/>
    <property type="evidence" value="ECO:0007669"/>
    <property type="project" value="UniProtKB-SubCell"/>
</dbReference>
<feature type="region of interest" description="Disordered" evidence="6">
    <location>
        <begin position="474"/>
        <end position="530"/>
    </location>
</feature>
<organism evidence="8 9">
    <name type="scientific">Chlorella sorokiniana</name>
    <name type="common">Freshwater green alga</name>
    <dbReference type="NCBI Taxonomy" id="3076"/>
    <lineage>
        <taxon>Eukaryota</taxon>
        <taxon>Viridiplantae</taxon>
        <taxon>Chlorophyta</taxon>
        <taxon>core chlorophytes</taxon>
        <taxon>Trebouxiophyceae</taxon>
        <taxon>Chlorellales</taxon>
        <taxon>Chlorellaceae</taxon>
        <taxon>Chlorella clade</taxon>
        <taxon>Chlorella</taxon>
    </lineage>
</organism>
<dbReference type="Gene3D" id="3.40.50.300">
    <property type="entry name" value="P-loop containing nucleotide triphosphate hydrolases"/>
    <property type="match status" value="1"/>
</dbReference>
<dbReference type="InterPro" id="IPR003960">
    <property type="entry name" value="ATPase_AAA_CS"/>
</dbReference>
<protein>
    <submittedName>
        <fullName evidence="8">AAA-type ATPase family expressed</fullName>
    </submittedName>
</protein>
<reference evidence="8 9" key="1">
    <citation type="journal article" date="2018" name="Plant J.">
        <title>Genome sequences of Chlorella sorokiniana UTEX 1602 and Micractinium conductrix SAG 241.80: implications to maltose excretion by a green alga.</title>
        <authorList>
            <person name="Arriola M.B."/>
            <person name="Velmurugan N."/>
            <person name="Zhang Y."/>
            <person name="Plunkett M.H."/>
            <person name="Hondzo H."/>
            <person name="Barney B.M."/>
        </authorList>
    </citation>
    <scope>NUCLEOTIDE SEQUENCE [LARGE SCALE GENOMIC DNA]</scope>
    <source>
        <strain evidence="9">UTEX 1602</strain>
    </source>
</reference>
<keyword evidence="3" id="KW-0472">Membrane</keyword>
<feature type="region of interest" description="Disordered" evidence="6">
    <location>
        <begin position="279"/>
        <end position="319"/>
    </location>
</feature>
<dbReference type="SUPFAM" id="SSF52540">
    <property type="entry name" value="P-loop containing nucleoside triphosphate hydrolases"/>
    <property type="match status" value="1"/>
</dbReference>
<proteinExistence type="predicted"/>
<dbReference type="PANTHER" id="PTHR45644:SF85">
    <property type="entry name" value="P-LOOP CONTAINING NUCLEOSIDE TRIPHOSPHATE HYDROLASES SUPERFAMILY PROTEIN"/>
    <property type="match status" value="1"/>
</dbReference>
<comment type="caution">
    <text evidence="8">The sequence shown here is derived from an EMBL/GenBank/DDBJ whole genome shotgun (WGS) entry which is preliminary data.</text>
</comment>
<evidence type="ECO:0000256" key="6">
    <source>
        <dbReference type="SAM" id="MobiDB-lite"/>
    </source>
</evidence>
<dbReference type="GO" id="GO:0016887">
    <property type="term" value="F:ATP hydrolysis activity"/>
    <property type="evidence" value="ECO:0007669"/>
    <property type="project" value="InterPro"/>
</dbReference>
<dbReference type="EMBL" id="LHPG02000004">
    <property type="protein sequence ID" value="PRW59264.1"/>
    <property type="molecule type" value="Genomic_DNA"/>
</dbReference>
<dbReference type="GO" id="GO:0005524">
    <property type="term" value="F:ATP binding"/>
    <property type="evidence" value="ECO:0007669"/>
    <property type="project" value="UniProtKB-KW"/>
</dbReference>
<dbReference type="OrthoDB" id="10254455at2759"/>
<evidence type="ECO:0000313" key="8">
    <source>
        <dbReference type="EMBL" id="PRW59264.1"/>
    </source>
</evidence>
<evidence type="ECO:0000256" key="2">
    <source>
        <dbReference type="ARBA" id="ARBA00022741"/>
    </source>
</evidence>
<dbReference type="InterPro" id="IPR003959">
    <property type="entry name" value="ATPase_AAA_core"/>
</dbReference>
<sequence>MAGLVTALRGLWNADEQEQHNALQSALQATLQRVLLFVLSTLSFVQDVLLSWGPFQQLLLFAFRRKHGAILQQALQQPAPSASSFDQLDYYVDPNARQLLQFAALAAVSTHLQSGEVLAPAQLLPQVSRVLLQTEEAQAKKYLEAIAAALAGQMQASLLFVDAMLLASLAGATFGAPPEAYLGAFSGSRGGTGGLGRAAPKLQFAWLALREVLFAMEWPTVVYIRNVEQLLAGSYDAYDAFINTFGKTGLEAALEGTASHAPLVLLGGITVNESAAALAGVRPQRQRQAGESGEEDGDEDDPLRPRSSGRGTNSLLGGSGSLFNGGPLGGLDDEFGLSDLSDLLFGLSKLAGETQRPNARKLLSKIFLTRVKLQAPPAGPAAVRHGQRLQRDAAEEAEEDNYRAASAVAASTGVTIPPKSSGIYLAASGKPLAREDWERVLSWAVAMQTLRAKQDELEEERRLEQAAEAEQLEAAAAVGEAAGEASQEGAAGGAGPATPAQTGLRRRRGGSGSADGEDTKEPSSRAGEVQAAASAAATAAWSLAAGTLRAVNPLQLAAAAVRLPWQLLSAASSVVRWGLYRLPLVGERLEDWMEGTPTSQQLEAELQELEAQLAELEHTSAEGGSSGAGGGGGERGDGTLRLSELAVQYGLSMLVRSSGSTKAAVQPANSYERQLLDEVLAPDSCGRGFRDVGALSEAKNTLREAVQLPLKHPELFSGGALARPSKGVLLFGPPGTGKTLVARAAAAECGAAFLAINPSALASKWFGDSLKYTRAAFSLAAKLAPCVLFIDEVDSLLGRRNSSKEHEAMREMRNEFMSQWDGIRPGRERVMVLGATNRPFDLDEAVLRRFTHRIFIGLPDKAARQSILEVVLEGESLADGLDLTRLTELTEGYSGSDLKQLCVQAAMRPVRAFLEQDSATAAAAEAAAVAAREEASAKEAAARAAAAAEQAVEEIQAEDGHDGEDGAPGKLPAVPEEDSAGTSAAPAAAAPVSLPLLPRLDSLMRQAERIASRPTNPRTDLRPISMRDFEEALKEVGPSVDPESSTIQELKEWSNQFGTSSSKQGLQSRRLSYFT</sequence>
<dbReference type="STRING" id="3076.A0A2P6TYX3"/>
<comment type="subcellular location">
    <subcellularLocation>
        <location evidence="1">Mitochondrion outer membrane</location>
        <topology evidence="1">Single-pass membrane protein</topology>
    </subcellularLocation>
</comment>
<feature type="domain" description="AAA+ ATPase" evidence="7">
    <location>
        <begin position="724"/>
        <end position="860"/>
    </location>
</feature>
<name>A0A2P6TYX3_CHLSO</name>
<evidence type="ECO:0000256" key="1">
    <source>
        <dbReference type="ARBA" id="ARBA00004572"/>
    </source>
</evidence>
<keyword evidence="4" id="KW-0067">ATP-binding</keyword>
<dbReference type="Proteomes" id="UP000239899">
    <property type="component" value="Unassembled WGS sequence"/>
</dbReference>
<feature type="compositionally biased region" description="Acidic residues" evidence="6">
    <location>
        <begin position="292"/>
        <end position="301"/>
    </location>
</feature>
<evidence type="ECO:0000259" key="7">
    <source>
        <dbReference type="SMART" id="SM00382"/>
    </source>
</evidence>
<feature type="region of interest" description="Disordered" evidence="6">
    <location>
        <begin position="949"/>
        <end position="988"/>
    </location>
</feature>
<evidence type="ECO:0000256" key="5">
    <source>
        <dbReference type="ARBA" id="ARBA00023128"/>
    </source>
</evidence>
<dbReference type="InterPro" id="IPR003593">
    <property type="entry name" value="AAA+_ATPase"/>
</dbReference>
<keyword evidence="3" id="KW-1000">Mitochondrion outer membrane</keyword>
<keyword evidence="9" id="KW-1185">Reference proteome</keyword>
<keyword evidence="2" id="KW-0547">Nucleotide-binding</keyword>
<feature type="region of interest" description="Disordered" evidence="6">
    <location>
        <begin position="1054"/>
        <end position="1075"/>
    </location>
</feature>
<evidence type="ECO:0000256" key="3">
    <source>
        <dbReference type="ARBA" id="ARBA00022787"/>
    </source>
</evidence>
<dbReference type="Pfam" id="PF00004">
    <property type="entry name" value="AAA"/>
    <property type="match status" value="1"/>
</dbReference>
<evidence type="ECO:0000313" key="9">
    <source>
        <dbReference type="Proteomes" id="UP000239899"/>
    </source>
</evidence>
<dbReference type="InterPro" id="IPR027417">
    <property type="entry name" value="P-loop_NTPase"/>
</dbReference>
<dbReference type="InterPro" id="IPR041569">
    <property type="entry name" value="AAA_lid_3"/>
</dbReference>
<keyword evidence="5" id="KW-0496">Mitochondrion</keyword>
<dbReference type="SMART" id="SM00382">
    <property type="entry name" value="AAA"/>
    <property type="match status" value="1"/>
</dbReference>
<dbReference type="PANTHER" id="PTHR45644">
    <property type="entry name" value="AAA ATPASE, PUTATIVE (AFU_ORTHOLOGUE AFUA_2G12920)-RELATED-RELATED"/>
    <property type="match status" value="1"/>
</dbReference>
<gene>
    <name evidence="8" type="ORF">C2E21_2296</name>
</gene>
<dbReference type="AlphaFoldDB" id="A0A2P6TYX3"/>
<evidence type="ECO:0000256" key="4">
    <source>
        <dbReference type="ARBA" id="ARBA00022840"/>
    </source>
</evidence>
<feature type="compositionally biased region" description="Low complexity" evidence="6">
    <location>
        <begin position="474"/>
        <end position="489"/>
    </location>
</feature>
<dbReference type="PROSITE" id="PS00674">
    <property type="entry name" value="AAA"/>
    <property type="match status" value="1"/>
</dbReference>
<accession>A0A2P6TYX3</accession>